<dbReference type="InterPro" id="IPR000835">
    <property type="entry name" value="HTH_MarR-typ"/>
</dbReference>
<dbReference type="AlphaFoldDB" id="G5ILS9"/>
<dbReference type="Gene3D" id="1.10.10.10">
    <property type="entry name" value="Winged helix-like DNA-binding domain superfamily/Winged helix DNA-binding domain"/>
    <property type="match status" value="1"/>
</dbReference>
<name>G5ILS9_9FIRM</name>
<dbReference type="InterPro" id="IPR036388">
    <property type="entry name" value="WH-like_DNA-bd_sf"/>
</dbReference>
<keyword evidence="3" id="KW-0804">Transcription</keyword>
<dbReference type="OrthoDB" id="34291at2"/>
<dbReference type="GO" id="GO:0003677">
    <property type="term" value="F:DNA binding"/>
    <property type="evidence" value="ECO:0007669"/>
    <property type="project" value="UniProtKB-KW"/>
</dbReference>
<dbReference type="GO" id="GO:0003700">
    <property type="term" value="F:DNA-binding transcription factor activity"/>
    <property type="evidence" value="ECO:0007669"/>
    <property type="project" value="InterPro"/>
</dbReference>
<dbReference type="EMBL" id="ADLN01000120">
    <property type="protein sequence ID" value="EHI57348.1"/>
    <property type="molecule type" value="Genomic_DNA"/>
</dbReference>
<dbReference type="SMART" id="SM00347">
    <property type="entry name" value="HTH_MARR"/>
    <property type="match status" value="1"/>
</dbReference>
<dbReference type="PATRIC" id="fig|742737.3.peg.4442"/>
<keyword evidence="1" id="KW-0805">Transcription regulation</keyword>
<evidence type="ECO:0000256" key="1">
    <source>
        <dbReference type="ARBA" id="ARBA00023015"/>
    </source>
</evidence>
<dbReference type="PANTHER" id="PTHR35790:SF4">
    <property type="entry name" value="HTH-TYPE TRANSCRIPTIONAL REGULATOR PCHR"/>
    <property type="match status" value="1"/>
</dbReference>
<sequence>MDDREKAEERYCLYCDMINQLDEGCRLILEYDSIPHNYGTETMYQAESQIIHIVGKNPGITAAEIAALLTKTPSACSQLIRKLRKKDWIEQIRNPENNREYQLFLTESGWKIYEEHDRFEQACYKRSFNNLKEFSEEDLKKYISIQKKLNETFAIDVKESKNT</sequence>
<dbReference type="Proteomes" id="UP000005384">
    <property type="component" value="Unassembled WGS sequence"/>
</dbReference>
<feature type="domain" description="HTH marR-type" evidence="4">
    <location>
        <begin position="1"/>
        <end position="151"/>
    </location>
</feature>
<protein>
    <recommendedName>
        <fullName evidence="4">HTH marR-type domain-containing protein</fullName>
    </recommendedName>
</protein>
<dbReference type="HOGENOM" id="CLU_083287_11_0_9"/>
<dbReference type="SUPFAM" id="SSF46785">
    <property type="entry name" value="Winged helix' DNA-binding domain"/>
    <property type="match status" value="1"/>
</dbReference>
<dbReference type="PANTHER" id="PTHR35790">
    <property type="entry name" value="HTH-TYPE TRANSCRIPTIONAL REGULATOR PCHR"/>
    <property type="match status" value="1"/>
</dbReference>
<comment type="caution">
    <text evidence="5">The sequence shown here is derived from an EMBL/GenBank/DDBJ whole genome shotgun (WGS) entry which is preliminary data.</text>
</comment>
<proteinExistence type="predicted"/>
<keyword evidence="6" id="KW-1185">Reference proteome</keyword>
<keyword evidence="2" id="KW-0238">DNA-binding</keyword>
<dbReference type="RefSeq" id="WP_006782445.1">
    <property type="nucleotide sequence ID" value="NZ_CP040506.1"/>
</dbReference>
<organism evidence="5 6">
    <name type="scientific">Hungatella hathewayi WAL-18680</name>
    <dbReference type="NCBI Taxonomy" id="742737"/>
    <lineage>
        <taxon>Bacteria</taxon>
        <taxon>Bacillati</taxon>
        <taxon>Bacillota</taxon>
        <taxon>Clostridia</taxon>
        <taxon>Lachnospirales</taxon>
        <taxon>Lachnospiraceae</taxon>
        <taxon>Hungatella</taxon>
    </lineage>
</organism>
<evidence type="ECO:0000313" key="6">
    <source>
        <dbReference type="Proteomes" id="UP000005384"/>
    </source>
</evidence>
<gene>
    <name evidence="5" type="ORF">HMPREF9473_04457</name>
</gene>
<accession>G5ILS9</accession>
<evidence type="ECO:0000256" key="2">
    <source>
        <dbReference type="ARBA" id="ARBA00023125"/>
    </source>
</evidence>
<reference evidence="5 6" key="1">
    <citation type="submission" date="2011-08" db="EMBL/GenBank/DDBJ databases">
        <title>The Genome Sequence of Clostridium hathewayi WAL-18680.</title>
        <authorList>
            <consortium name="The Broad Institute Genome Sequencing Platform"/>
            <person name="Earl A."/>
            <person name="Ward D."/>
            <person name="Feldgarden M."/>
            <person name="Gevers D."/>
            <person name="Finegold S.M."/>
            <person name="Summanen P.H."/>
            <person name="Molitoris D.R."/>
            <person name="Song M."/>
            <person name="Daigneault M."/>
            <person name="Allen-Vercoe E."/>
            <person name="Young S.K."/>
            <person name="Zeng Q."/>
            <person name="Gargeya S."/>
            <person name="Fitzgerald M."/>
            <person name="Haas B."/>
            <person name="Abouelleil A."/>
            <person name="Alvarado L."/>
            <person name="Arachchi H.M."/>
            <person name="Berlin A."/>
            <person name="Brown A."/>
            <person name="Chapman S.B."/>
            <person name="Chen Z."/>
            <person name="Dunbar C."/>
            <person name="Freedman E."/>
            <person name="Gearin G."/>
            <person name="Gellesch M."/>
            <person name="Goldberg J."/>
            <person name="Griggs A."/>
            <person name="Gujja S."/>
            <person name="Heiman D."/>
            <person name="Howarth C."/>
            <person name="Larson L."/>
            <person name="Lui A."/>
            <person name="MacDonald P.J.P."/>
            <person name="Montmayeur A."/>
            <person name="Murphy C."/>
            <person name="Neiman D."/>
            <person name="Pearson M."/>
            <person name="Priest M."/>
            <person name="Roberts A."/>
            <person name="Saif S."/>
            <person name="Shea T."/>
            <person name="Shenoy N."/>
            <person name="Sisk P."/>
            <person name="Stolte C."/>
            <person name="Sykes S."/>
            <person name="Wortman J."/>
            <person name="Nusbaum C."/>
            <person name="Birren B."/>
        </authorList>
    </citation>
    <scope>NUCLEOTIDE SEQUENCE [LARGE SCALE GENOMIC DNA]</scope>
    <source>
        <strain evidence="5 6">WAL-18680</strain>
    </source>
</reference>
<evidence type="ECO:0000259" key="4">
    <source>
        <dbReference type="PROSITE" id="PS50995"/>
    </source>
</evidence>
<evidence type="ECO:0000313" key="5">
    <source>
        <dbReference type="EMBL" id="EHI57348.1"/>
    </source>
</evidence>
<evidence type="ECO:0000256" key="3">
    <source>
        <dbReference type="ARBA" id="ARBA00023163"/>
    </source>
</evidence>
<dbReference type="PROSITE" id="PS50995">
    <property type="entry name" value="HTH_MARR_2"/>
    <property type="match status" value="1"/>
</dbReference>
<dbReference type="Pfam" id="PF12802">
    <property type="entry name" value="MarR_2"/>
    <property type="match status" value="1"/>
</dbReference>
<dbReference type="InterPro" id="IPR036390">
    <property type="entry name" value="WH_DNA-bd_sf"/>
</dbReference>
<dbReference type="InterPro" id="IPR052067">
    <property type="entry name" value="Metal_resp_HTH_trans_reg"/>
</dbReference>